<dbReference type="CDD" id="cd03882">
    <property type="entry name" value="M28_nicalin_like"/>
    <property type="match status" value="1"/>
</dbReference>
<evidence type="ECO:0000256" key="2">
    <source>
        <dbReference type="ARBA" id="ARBA00007717"/>
    </source>
</evidence>
<evidence type="ECO:0000256" key="3">
    <source>
        <dbReference type="ARBA" id="ARBA00022692"/>
    </source>
</evidence>
<dbReference type="STRING" id="88036.D8RVM0"/>
<feature type="transmembrane region" description="Helical" evidence="9">
    <location>
        <begin position="515"/>
        <end position="535"/>
    </location>
</feature>
<dbReference type="PROSITE" id="PS00018">
    <property type="entry name" value="EF_HAND_1"/>
    <property type="match status" value="1"/>
</dbReference>
<keyword evidence="5" id="KW-0256">Endoplasmic reticulum</keyword>
<evidence type="ECO:0000256" key="6">
    <source>
        <dbReference type="ARBA" id="ARBA00022989"/>
    </source>
</evidence>
<dbReference type="Pfam" id="PF05450">
    <property type="entry name" value="Nicastrin"/>
    <property type="match status" value="1"/>
</dbReference>
<comment type="similarity">
    <text evidence="2">Belongs to the nicastrin family.</text>
</comment>
<dbReference type="OMA" id="GGCITAY"/>
<dbReference type="HOGENOM" id="CLU_034102_2_0_1"/>
<evidence type="ECO:0000256" key="1">
    <source>
        <dbReference type="ARBA" id="ARBA00004389"/>
    </source>
</evidence>
<evidence type="ECO:0000313" key="12">
    <source>
        <dbReference type="Proteomes" id="UP000001514"/>
    </source>
</evidence>
<dbReference type="eggNOG" id="KOG2526">
    <property type="taxonomic scope" value="Eukaryota"/>
</dbReference>
<dbReference type="GO" id="GO:0005789">
    <property type="term" value="C:endoplasmic reticulum membrane"/>
    <property type="evidence" value="ECO:0000318"/>
    <property type="project" value="GO_Central"/>
</dbReference>
<keyword evidence="6 9" id="KW-1133">Transmembrane helix</keyword>
<keyword evidence="12" id="KW-1185">Reference proteome</keyword>
<keyword evidence="3 9" id="KW-0812">Transmembrane</keyword>
<dbReference type="SUPFAM" id="SSF53187">
    <property type="entry name" value="Zn-dependent exopeptidases"/>
    <property type="match status" value="1"/>
</dbReference>
<evidence type="ECO:0008006" key="13">
    <source>
        <dbReference type="Google" id="ProtNLM"/>
    </source>
</evidence>
<sequence>MQLVCVSGHTLLALLFLVAAYIDLCDAASVFDVYRAIQYDLRGIPMGSRRASLNHHASSGLSVPGSDITRSVVILPIAKVNITLLNEYLQGKRILGGLLLLLPEKGHGDDNKDEDADENLQVERDLENWIIKNNVPYPVYFVYETPSLKALLDEVIANDLAGKPATATTGGFKLVVSGPEPRKIPPPSLVNIQAWLPGLRSEGDSSVVQTIAIVAWYDTFGAAPGIPAGTDSNGSGAVALLEIARLFSRLYANPKTRGRYNLLFGLTAGGPYDYEGTSKWLKSFDQRLRESIDYAICLNSLGSISGEKLWLHVSKPPENAYIRQIHEGLSEVATELGLTVEVKHKKINISSSRVTWEHEQFSRQRITAATLSELETPSELLENAGSIVDTRYLFYRNFVANITQVILSTKLVAESLARYIYDQQDKHITVFADGSNLAVSRPYVQGWLNLLSRTPRMAPFLSRNSPIIAAFHKELADRIEDVKIQHETMDSSFTFYDSTKFVLSIFQVASVTFDLVVMLAFGSYLGLLFVIALVTTKGLDDLFRKPPSSRKIKGT</sequence>
<evidence type="ECO:0000256" key="10">
    <source>
        <dbReference type="SAM" id="SignalP"/>
    </source>
</evidence>
<evidence type="ECO:0000256" key="8">
    <source>
        <dbReference type="ARBA" id="ARBA00023180"/>
    </source>
</evidence>
<name>D8RVM0_SELML</name>
<evidence type="ECO:0000256" key="4">
    <source>
        <dbReference type="ARBA" id="ARBA00022729"/>
    </source>
</evidence>
<dbReference type="Proteomes" id="UP000001514">
    <property type="component" value="Unassembled WGS sequence"/>
</dbReference>
<gene>
    <name evidence="11" type="ORF">SELMODRAFT_102752</name>
</gene>
<dbReference type="GO" id="GO:0009966">
    <property type="term" value="P:regulation of signal transduction"/>
    <property type="evidence" value="ECO:0000318"/>
    <property type="project" value="GO_Central"/>
</dbReference>
<proteinExistence type="inferred from homology"/>
<keyword evidence="7 9" id="KW-0472">Membrane</keyword>
<accession>D8RVM0</accession>
<reference evidence="11 12" key="1">
    <citation type="journal article" date="2011" name="Science">
        <title>The Selaginella genome identifies genetic changes associated with the evolution of vascular plants.</title>
        <authorList>
            <person name="Banks J.A."/>
            <person name="Nishiyama T."/>
            <person name="Hasebe M."/>
            <person name="Bowman J.L."/>
            <person name="Gribskov M."/>
            <person name="dePamphilis C."/>
            <person name="Albert V.A."/>
            <person name="Aono N."/>
            <person name="Aoyama T."/>
            <person name="Ambrose B.A."/>
            <person name="Ashton N.W."/>
            <person name="Axtell M.J."/>
            <person name="Barker E."/>
            <person name="Barker M.S."/>
            <person name="Bennetzen J.L."/>
            <person name="Bonawitz N.D."/>
            <person name="Chapple C."/>
            <person name="Cheng C."/>
            <person name="Correa L.G."/>
            <person name="Dacre M."/>
            <person name="DeBarry J."/>
            <person name="Dreyer I."/>
            <person name="Elias M."/>
            <person name="Engstrom E.M."/>
            <person name="Estelle M."/>
            <person name="Feng L."/>
            <person name="Finet C."/>
            <person name="Floyd S.K."/>
            <person name="Frommer W.B."/>
            <person name="Fujita T."/>
            <person name="Gramzow L."/>
            <person name="Gutensohn M."/>
            <person name="Harholt J."/>
            <person name="Hattori M."/>
            <person name="Heyl A."/>
            <person name="Hirai T."/>
            <person name="Hiwatashi Y."/>
            <person name="Ishikawa M."/>
            <person name="Iwata M."/>
            <person name="Karol K.G."/>
            <person name="Koehler B."/>
            <person name="Kolukisaoglu U."/>
            <person name="Kubo M."/>
            <person name="Kurata T."/>
            <person name="Lalonde S."/>
            <person name="Li K."/>
            <person name="Li Y."/>
            <person name="Litt A."/>
            <person name="Lyons E."/>
            <person name="Manning G."/>
            <person name="Maruyama T."/>
            <person name="Michael T.P."/>
            <person name="Mikami K."/>
            <person name="Miyazaki S."/>
            <person name="Morinaga S."/>
            <person name="Murata T."/>
            <person name="Mueller-Roeber B."/>
            <person name="Nelson D.R."/>
            <person name="Obara M."/>
            <person name="Oguri Y."/>
            <person name="Olmstead R.G."/>
            <person name="Onodera N."/>
            <person name="Petersen B.L."/>
            <person name="Pils B."/>
            <person name="Prigge M."/>
            <person name="Rensing S.A."/>
            <person name="Riano-Pachon D.M."/>
            <person name="Roberts A.W."/>
            <person name="Sato Y."/>
            <person name="Scheller H.V."/>
            <person name="Schulz B."/>
            <person name="Schulz C."/>
            <person name="Shakirov E.V."/>
            <person name="Shibagaki N."/>
            <person name="Shinohara N."/>
            <person name="Shippen D.E."/>
            <person name="Soerensen I."/>
            <person name="Sotooka R."/>
            <person name="Sugimoto N."/>
            <person name="Sugita M."/>
            <person name="Sumikawa N."/>
            <person name="Tanurdzic M."/>
            <person name="Theissen G."/>
            <person name="Ulvskov P."/>
            <person name="Wakazuki S."/>
            <person name="Weng J.K."/>
            <person name="Willats W.W."/>
            <person name="Wipf D."/>
            <person name="Wolf P.G."/>
            <person name="Yang L."/>
            <person name="Zimmer A.D."/>
            <person name="Zhu Q."/>
            <person name="Mitros T."/>
            <person name="Hellsten U."/>
            <person name="Loque D."/>
            <person name="Otillar R."/>
            <person name="Salamov A."/>
            <person name="Schmutz J."/>
            <person name="Shapiro H."/>
            <person name="Lindquist E."/>
            <person name="Lucas S."/>
            <person name="Rokhsar D."/>
            <person name="Grigoriev I.V."/>
        </authorList>
    </citation>
    <scope>NUCLEOTIDE SEQUENCE [LARGE SCALE GENOMIC DNA]</scope>
</reference>
<dbReference type="AlphaFoldDB" id="D8RVM0"/>
<organism evidence="12">
    <name type="scientific">Selaginella moellendorffii</name>
    <name type="common">Spikemoss</name>
    <dbReference type="NCBI Taxonomy" id="88036"/>
    <lineage>
        <taxon>Eukaryota</taxon>
        <taxon>Viridiplantae</taxon>
        <taxon>Streptophyta</taxon>
        <taxon>Embryophyta</taxon>
        <taxon>Tracheophyta</taxon>
        <taxon>Lycopodiopsida</taxon>
        <taxon>Selaginellales</taxon>
        <taxon>Selaginellaceae</taxon>
        <taxon>Selaginella</taxon>
    </lineage>
</organism>
<evidence type="ECO:0000313" key="11">
    <source>
        <dbReference type="EMBL" id="EFJ23981.1"/>
    </source>
</evidence>
<dbReference type="InterPro" id="IPR018247">
    <property type="entry name" value="EF_Hand_1_Ca_BS"/>
</dbReference>
<evidence type="ECO:0000256" key="9">
    <source>
        <dbReference type="SAM" id="Phobius"/>
    </source>
</evidence>
<protein>
    <recommendedName>
        <fullName evidence="13">Nicalin</fullName>
    </recommendedName>
</protein>
<dbReference type="FunCoup" id="D8RVM0">
    <property type="interactions" value="5098"/>
</dbReference>
<dbReference type="KEGG" id="smo:SELMODRAFT_102752"/>
<comment type="subcellular location">
    <subcellularLocation>
        <location evidence="1">Endoplasmic reticulum membrane</location>
        <topology evidence="1">Single-pass membrane protein</topology>
    </subcellularLocation>
</comment>
<dbReference type="InParanoid" id="D8RVM0"/>
<evidence type="ECO:0000256" key="7">
    <source>
        <dbReference type="ARBA" id="ARBA00023136"/>
    </source>
</evidence>
<dbReference type="InterPro" id="IPR016574">
    <property type="entry name" value="Nicalin"/>
</dbReference>
<feature type="signal peptide" evidence="10">
    <location>
        <begin position="1"/>
        <end position="27"/>
    </location>
</feature>
<keyword evidence="8" id="KW-0325">Glycoprotein</keyword>
<dbReference type="EMBL" id="GL377591">
    <property type="protein sequence ID" value="EFJ23981.1"/>
    <property type="molecule type" value="Genomic_DNA"/>
</dbReference>
<evidence type="ECO:0000256" key="5">
    <source>
        <dbReference type="ARBA" id="ARBA00022824"/>
    </source>
</evidence>
<keyword evidence="4 10" id="KW-0732">Signal</keyword>
<feature type="chain" id="PRO_5003122159" description="Nicalin" evidence="10">
    <location>
        <begin position="28"/>
        <end position="555"/>
    </location>
</feature>
<dbReference type="Gramene" id="EFJ23981">
    <property type="protein sequence ID" value="EFJ23981"/>
    <property type="gene ID" value="SELMODRAFT_102752"/>
</dbReference>
<dbReference type="Gene3D" id="3.40.630.10">
    <property type="entry name" value="Zn peptidases"/>
    <property type="match status" value="1"/>
</dbReference>
<dbReference type="PANTHER" id="PTHR31826">
    <property type="entry name" value="NICALIN"/>
    <property type="match status" value="1"/>
</dbReference>